<dbReference type="EMBL" id="CP076134">
    <property type="protein sequence ID" value="QWG14892.1"/>
    <property type="molecule type" value="Genomic_DNA"/>
</dbReference>
<dbReference type="InterPro" id="IPR029767">
    <property type="entry name" value="WecB-like"/>
</dbReference>
<reference evidence="3" key="1">
    <citation type="submission" date="2021-06" db="EMBL/GenBank/DDBJ databases">
        <title>Bradyrhizobium sp. S2-20-1 Genome sequencing.</title>
        <authorList>
            <person name="Jin L."/>
        </authorList>
    </citation>
    <scope>NUCLEOTIDE SEQUENCE</scope>
    <source>
        <strain evidence="3">S2-20-1</strain>
    </source>
</reference>
<gene>
    <name evidence="3" type="primary">wecB</name>
    <name evidence="3" type="ORF">KMZ29_09655</name>
</gene>
<dbReference type="Proteomes" id="UP000680839">
    <property type="component" value="Chromosome"/>
</dbReference>
<dbReference type="GO" id="GO:0008761">
    <property type="term" value="F:UDP-N-acetylglucosamine 2-epimerase activity"/>
    <property type="evidence" value="ECO:0007669"/>
    <property type="project" value="UniProtKB-EC"/>
</dbReference>
<dbReference type="PANTHER" id="PTHR43174:SF1">
    <property type="entry name" value="UDP-N-ACETYLGLUCOSAMINE 2-EPIMERASE"/>
    <property type="match status" value="1"/>
</dbReference>
<dbReference type="NCBIfam" id="TIGR00236">
    <property type="entry name" value="wecB"/>
    <property type="match status" value="1"/>
</dbReference>
<evidence type="ECO:0000259" key="2">
    <source>
        <dbReference type="Pfam" id="PF02350"/>
    </source>
</evidence>
<evidence type="ECO:0000313" key="3">
    <source>
        <dbReference type="EMBL" id="QWG14892.1"/>
    </source>
</evidence>
<proteinExistence type="inferred from homology"/>
<dbReference type="AlphaFoldDB" id="A0A975RNN1"/>
<organism evidence="3 4">
    <name type="scientific">Bradyrhizobium sediminis</name>
    <dbReference type="NCBI Taxonomy" id="2840469"/>
    <lineage>
        <taxon>Bacteria</taxon>
        <taxon>Pseudomonadati</taxon>
        <taxon>Pseudomonadota</taxon>
        <taxon>Alphaproteobacteria</taxon>
        <taxon>Hyphomicrobiales</taxon>
        <taxon>Nitrobacteraceae</taxon>
        <taxon>Bradyrhizobium</taxon>
    </lineage>
</organism>
<evidence type="ECO:0000313" key="4">
    <source>
        <dbReference type="Proteomes" id="UP000680839"/>
    </source>
</evidence>
<dbReference type="Gene3D" id="3.40.50.2000">
    <property type="entry name" value="Glycogen Phosphorylase B"/>
    <property type="match status" value="2"/>
</dbReference>
<dbReference type="EC" id="5.1.3.14" evidence="3"/>
<name>A0A975RNN1_9BRAD</name>
<dbReference type="Pfam" id="PF02350">
    <property type="entry name" value="Epimerase_2"/>
    <property type="match status" value="1"/>
</dbReference>
<keyword evidence="1 3" id="KW-0413">Isomerase</keyword>
<dbReference type="PANTHER" id="PTHR43174">
    <property type="entry name" value="UDP-N-ACETYLGLUCOSAMINE 2-EPIMERASE"/>
    <property type="match status" value="1"/>
</dbReference>
<feature type="domain" description="UDP-N-acetylglucosamine 2-epimerase" evidence="2">
    <location>
        <begin position="30"/>
        <end position="356"/>
    </location>
</feature>
<sequence>MKIVTIIGARPQFIKAAALSRAIKDRFAGRVEEILIHTGQHHDDNMSKVFFDELDIPDPRHHLGISGGRHGEMTGRMLGAIEAKLIEEKPDWVLIYGDTNSTLAGALAAVKLHIPLAHVEAGLRSFNMRMPEEVNRIVSDRFSTLLFCPTATAVVNLAAEGITKGVHNVGDVMYDVALFYKTLARQQTNILARLGLEEGRYLLATCHRAENTDDPQRLSQIMQVMVELARDFPVVFPLHPRTRDLLVTHGLSDKLASLKVTLPLPFLDMVALEQSAHLILTDSGGVQKEAYFFGVPCVTMRDETEWIETVSLGWNKIAGADKNKILAAVRNFVRPAVAQETLYGTGDASGAIIQAML</sequence>
<dbReference type="InterPro" id="IPR003331">
    <property type="entry name" value="UDP_GlcNAc_Epimerase_2_dom"/>
</dbReference>
<dbReference type="CDD" id="cd03786">
    <property type="entry name" value="GTB_UDP-GlcNAc_2-Epimerase"/>
    <property type="match status" value="1"/>
</dbReference>
<evidence type="ECO:0000256" key="1">
    <source>
        <dbReference type="RuleBase" id="RU003513"/>
    </source>
</evidence>
<dbReference type="RefSeq" id="WP_215623483.1">
    <property type="nucleotide sequence ID" value="NZ_CP076134.1"/>
</dbReference>
<protein>
    <submittedName>
        <fullName evidence="3">UDP-N-acetylglucosamine 2-epimerase (Non-hydrolyzing)</fullName>
        <ecNumber evidence="3">5.1.3.14</ecNumber>
    </submittedName>
</protein>
<comment type="similarity">
    <text evidence="1">Belongs to the UDP-N-acetylglucosamine 2-epimerase family.</text>
</comment>
<dbReference type="SUPFAM" id="SSF53756">
    <property type="entry name" value="UDP-Glycosyltransferase/glycogen phosphorylase"/>
    <property type="match status" value="1"/>
</dbReference>
<accession>A0A975RNN1</accession>